<accession>A0A517YL96</accession>
<evidence type="ECO:0000313" key="2">
    <source>
        <dbReference type="Proteomes" id="UP000315017"/>
    </source>
</evidence>
<sequence length="37" mass="4043">MFTQFHNLRTLPLAAGHRGEIAIVLQIITGRIIGGRA</sequence>
<gene>
    <name evidence="1" type="ORF">ETAA8_61310</name>
</gene>
<organism evidence="1 2">
    <name type="scientific">Anatilimnocola aggregata</name>
    <dbReference type="NCBI Taxonomy" id="2528021"/>
    <lineage>
        <taxon>Bacteria</taxon>
        <taxon>Pseudomonadati</taxon>
        <taxon>Planctomycetota</taxon>
        <taxon>Planctomycetia</taxon>
        <taxon>Pirellulales</taxon>
        <taxon>Pirellulaceae</taxon>
        <taxon>Anatilimnocola</taxon>
    </lineage>
</organism>
<protein>
    <submittedName>
        <fullName evidence="1">Uncharacterized protein</fullName>
    </submittedName>
</protein>
<evidence type="ECO:0000313" key="1">
    <source>
        <dbReference type="EMBL" id="QDU30978.1"/>
    </source>
</evidence>
<dbReference type="KEGG" id="aagg:ETAA8_61310"/>
<dbReference type="AlphaFoldDB" id="A0A517YL96"/>
<keyword evidence="2" id="KW-1185">Reference proteome</keyword>
<dbReference type="Proteomes" id="UP000315017">
    <property type="component" value="Chromosome"/>
</dbReference>
<reference evidence="1 2" key="1">
    <citation type="submission" date="2019-02" db="EMBL/GenBank/DDBJ databases">
        <title>Deep-cultivation of Planctomycetes and their phenomic and genomic characterization uncovers novel biology.</title>
        <authorList>
            <person name="Wiegand S."/>
            <person name="Jogler M."/>
            <person name="Boedeker C."/>
            <person name="Pinto D."/>
            <person name="Vollmers J."/>
            <person name="Rivas-Marin E."/>
            <person name="Kohn T."/>
            <person name="Peeters S.H."/>
            <person name="Heuer A."/>
            <person name="Rast P."/>
            <person name="Oberbeckmann S."/>
            <person name="Bunk B."/>
            <person name="Jeske O."/>
            <person name="Meyerdierks A."/>
            <person name="Storesund J.E."/>
            <person name="Kallscheuer N."/>
            <person name="Luecker S."/>
            <person name="Lage O.M."/>
            <person name="Pohl T."/>
            <person name="Merkel B.J."/>
            <person name="Hornburger P."/>
            <person name="Mueller R.-W."/>
            <person name="Bruemmer F."/>
            <person name="Labrenz M."/>
            <person name="Spormann A.M."/>
            <person name="Op den Camp H."/>
            <person name="Overmann J."/>
            <person name="Amann R."/>
            <person name="Jetten M.S.M."/>
            <person name="Mascher T."/>
            <person name="Medema M.H."/>
            <person name="Devos D.P."/>
            <person name="Kaster A.-K."/>
            <person name="Ovreas L."/>
            <person name="Rohde M."/>
            <person name="Galperin M.Y."/>
            <person name="Jogler C."/>
        </authorList>
    </citation>
    <scope>NUCLEOTIDE SEQUENCE [LARGE SCALE GENOMIC DNA]</scope>
    <source>
        <strain evidence="1 2">ETA_A8</strain>
    </source>
</reference>
<name>A0A517YL96_9BACT</name>
<proteinExistence type="predicted"/>
<dbReference type="EMBL" id="CP036274">
    <property type="protein sequence ID" value="QDU30978.1"/>
    <property type="molecule type" value="Genomic_DNA"/>
</dbReference>